<sequence>MVDNFRDDVFRNLPWNIDDEEDEEEDSRTRSPNSPYGFRVFSDPLEIHKFFEHQMEEFMRNFSMLDIPGRFDDQMMPPMIEEAPQNKRESLRDQYLKPGFESAVPDWYKEKSRQDTDLDERVVRGELDKILGCKPSLESDDSNSSLVPAIPKTPNMQIKVFGQSVTSKTIRKPDGSVEIHRTVIDNKGNEEKTVTRQRGDQSYTVTIRKDSSGTEECSENLHNLQEQDLDDFKKKWFEQDQPKRDLAQKTQTLFDKFFKL</sequence>
<gene>
    <name evidence="2" type="ORF">L9F63_016393</name>
</gene>
<evidence type="ECO:0000256" key="1">
    <source>
        <dbReference type="SAM" id="MobiDB-lite"/>
    </source>
</evidence>
<dbReference type="GO" id="GO:0030136">
    <property type="term" value="C:clathrin-coated vesicle"/>
    <property type="evidence" value="ECO:0007669"/>
    <property type="project" value="TreeGrafter"/>
</dbReference>
<keyword evidence="3" id="KW-1185">Reference proteome</keyword>
<dbReference type="GO" id="GO:0015629">
    <property type="term" value="C:actin cytoskeleton"/>
    <property type="evidence" value="ECO:0007669"/>
    <property type="project" value="TreeGrafter"/>
</dbReference>
<evidence type="ECO:0000313" key="3">
    <source>
        <dbReference type="Proteomes" id="UP001233999"/>
    </source>
</evidence>
<dbReference type="EMBL" id="JASPKZ010004203">
    <property type="protein sequence ID" value="KAJ9590573.1"/>
    <property type="molecule type" value="Genomic_DNA"/>
</dbReference>
<evidence type="ECO:0008006" key="4">
    <source>
        <dbReference type="Google" id="ProtNLM"/>
    </source>
</evidence>
<reference evidence="2" key="1">
    <citation type="journal article" date="2023" name="IScience">
        <title>Live-bearing cockroach genome reveals convergent evolutionary mechanisms linked to viviparity in insects and beyond.</title>
        <authorList>
            <person name="Fouks B."/>
            <person name="Harrison M.C."/>
            <person name="Mikhailova A.A."/>
            <person name="Marchal E."/>
            <person name="English S."/>
            <person name="Carruthers M."/>
            <person name="Jennings E.C."/>
            <person name="Chiamaka E.L."/>
            <person name="Frigard R.A."/>
            <person name="Pippel M."/>
            <person name="Attardo G.M."/>
            <person name="Benoit J.B."/>
            <person name="Bornberg-Bauer E."/>
            <person name="Tobe S.S."/>
        </authorList>
    </citation>
    <scope>NUCLEOTIDE SEQUENCE</scope>
    <source>
        <strain evidence="2">Stay&amp;Tobe</strain>
    </source>
</reference>
<dbReference type="GO" id="GO:0016324">
    <property type="term" value="C:apical plasma membrane"/>
    <property type="evidence" value="ECO:0007669"/>
    <property type="project" value="TreeGrafter"/>
</dbReference>
<comment type="caution">
    <text evidence="2">The sequence shown here is derived from an EMBL/GenBank/DDBJ whole genome shotgun (WGS) entry which is preliminary data.</text>
</comment>
<dbReference type="GO" id="GO:0005739">
    <property type="term" value="C:mitochondrion"/>
    <property type="evidence" value="ECO:0007669"/>
    <property type="project" value="TreeGrafter"/>
</dbReference>
<dbReference type="GO" id="GO:0043066">
    <property type="term" value="P:negative regulation of apoptotic process"/>
    <property type="evidence" value="ECO:0007669"/>
    <property type="project" value="InterPro"/>
</dbReference>
<feature type="region of interest" description="Disordered" evidence="1">
    <location>
        <begin position="16"/>
        <end position="35"/>
    </location>
</feature>
<name>A0AAD8A363_DIPPU</name>
<reference evidence="2" key="2">
    <citation type="submission" date="2023-05" db="EMBL/GenBank/DDBJ databases">
        <authorList>
            <person name="Fouks B."/>
        </authorList>
    </citation>
    <scope>NUCLEOTIDE SEQUENCE</scope>
    <source>
        <strain evidence="2">Stay&amp;Tobe</strain>
        <tissue evidence="2">Testes</tissue>
    </source>
</reference>
<organism evidence="2 3">
    <name type="scientific">Diploptera punctata</name>
    <name type="common">Pacific beetle cockroach</name>
    <dbReference type="NCBI Taxonomy" id="6984"/>
    <lineage>
        <taxon>Eukaryota</taxon>
        <taxon>Metazoa</taxon>
        <taxon>Ecdysozoa</taxon>
        <taxon>Arthropoda</taxon>
        <taxon>Hexapoda</taxon>
        <taxon>Insecta</taxon>
        <taxon>Pterygota</taxon>
        <taxon>Neoptera</taxon>
        <taxon>Polyneoptera</taxon>
        <taxon>Dictyoptera</taxon>
        <taxon>Blattodea</taxon>
        <taxon>Blaberoidea</taxon>
        <taxon>Blaberidae</taxon>
        <taxon>Diplopterinae</taxon>
        <taxon>Diploptera</taxon>
    </lineage>
</organism>
<dbReference type="Proteomes" id="UP001233999">
    <property type="component" value="Unassembled WGS sequence"/>
</dbReference>
<dbReference type="InterPro" id="IPR017248">
    <property type="entry name" value="HAX-1"/>
</dbReference>
<dbReference type="GO" id="GO:0016529">
    <property type="term" value="C:sarcoplasmic reticulum"/>
    <property type="evidence" value="ECO:0007669"/>
    <property type="project" value="TreeGrafter"/>
</dbReference>
<dbReference type="PANTHER" id="PTHR14938:SF2">
    <property type="entry name" value="HCLS1-ASSOCIATED PROTEIN X-1"/>
    <property type="match status" value="1"/>
</dbReference>
<dbReference type="AlphaFoldDB" id="A0AAD8A363"/>
<protein>
    <recommendedName>
        <fullName evidence="4">HCLS1-associated protein X-1</fullName>
    </recommendedName>
</protein>
<feature type="compositionally biased region" description="Acidic residues" evidence="1">
    <location>
        <begin position="17"/>
        <end position="26"/>
    </location>
</feature>
<accession>A0AAD8A363</accession>
<evidence type="ECO:0000313" key="2">
    <source>
        <dbReference type="EMBL" id="KAJ9590573.1"/>
    </source>
</evidence>
<dbReference type="GO" id="GO:0030833">
    <property type="term" value="P:regulation of actin filament polymerization"/>
    <property type="evidence" value="ECO:0007669"/>
    <property type="project" value="TreeGrafter"/>
</dbReference>
<proteinExistence type="predicted"/>
<dbReference type="PANTHER" id="PTHR14938">
    <property type="entry name" value="HCLS1-ASSOCIATED PROTEIN X-1"/>
    <property type="match status" value="1"/>
</dbReference>